<feature type="transmembrane region" description="Helical" evidence="5">
    <location>
        <begin position="12"/>
        <end position="39"/>
    </location>
</feature>
<keyword evidence="8" id="KW-1185">Reference proteome</keyword>
<comment type="subcellular location">
    <subcellularLocation>
        <location evidence="1">Membrane</location>
        <topology evidence="1">Multi-pass membrane protein</topology>
    </subcellularLocation>
</comment>
<evidence type="ECO:0000256" key="3">
    <source>
        <dbReference type="ARBA" id="ARBA00022989"/>
    </source>
</evidence>
<keyword evidence="2 5" id="KW-0812">Transmembrane</keyword>
<reference evidence="8" key="1">
    <citation type="submission" date="2016-09" db="EMBL/GenBank/DDBJ databases">
        <authorList>
            <person name="Koehorst J."/>
        </authorList>
    </citation>
    <scope>NUCLEOTIDE SEQUENCE [LARGE SCALE GENOMIC DNA]</scope>
</reference>
<name>A0A1C7PDA6_9BACT</name>
<evidence type="ECO:0000256" key="2">
    <source>
        <dbReference type="ARBA" id="ARBA00022692"/>
    </source>
</evidence>
<keyword evidence="3 5" id="KW-1133">Transmembrane helix</keyword>
<dbReference type="STRING" id="1679444.PYTT_1582"/>
<dbReference type="InterPro" id="IPR009908">
    <property type="entry name" value="Methylamine_util_MauE"/>
</dbReference>
<evidence type="ECO:0000256" key="4">
    <source>
        <dbReference type="ARBA" id="ARBA00023136"/>
    </source>
</evidence>
<keyword evidence="4 5" id="KW-0472">Membrane</keyword>
<organism evidence="7 8">
    <name type="scientific">Akkermansia glycaniphila</name>
    <dbReference type="NCBI Taxonomy" id="1679444"/>
    <lineage>
        <taxon>Bacteria</taxon>
        <taxon>Pseudomonadati</taxon>
        <taxon>Verrucomicrobiota</taxon>
        <taxon>Verrucomicrobiia</taxon>
        <taxon>Verrucomicrobiales</taxon>
        <taxon>Akkermansiaceae</taxon>
        <taxon>Akkermansia</taxon>
    </lineage>
</organism>
<gene>
    <name evidence="7" type="ORF">PYTT_1582</name>
</gene>
<feature type="transmembrane region" description="Helical" evidence="5">
    <location>
        <begin position="67"/>
        <end position="86"/>
    </location>
</feature>
<dbReference type="GO" id="GO:0016020">
    <property type="term" value="C:membrane"/>
    <property type="evidence" value="ECO:0007669"/>
    <property type="project" value="UniProtKB-SubCell"/>
</dbReference>
<dbReference type="Pfam" id="PF07291">
    <property type="entry name" value="MauE"/>
    <property type="match status" value="1"/>
</dbReference>
<dbReference type="KEGG" id="agl:PYTT_1582"/>
<feature type="transmembrane region" description="Helical" evidence="5">
    <location>
        <begin position="132"/>
        <end position="151"/>
    </location>
</feature>
<protein>
    <recommendedName>
        <fullName evidence="6">Methylamine utilisation protein MauE domain-containing protein</fullName>
    </recommendedName>
</protein>
<evidence type="ECO:0000256" key="1">
    <source>
        <dbReference type="ARBA" id="ARBA00004141"/>
    </source>
</evidence>
<feature type="transmembrane region" description="Helical" evidence="5">
    <location>
        <begin position="93"/>
        <end position="112"/>
    </location>
</feature>
<evidence type="ECO:0000313" key="7">
    <source>
        <dbReference type="EMBL" id="SEH90413.1"/>
    </source>
</evidence>
<feature type="domain" description="Methylamine utilisation protein MauE" evidence="6">
    <location>
        <begin position="8"/>
        <end position="151"/>
    </location>
</feature>
<dbReference type="Proteomes" id="UP000176204">
    <property type="component" value="Chromosome I"/>
</dbReference>
<accession>A0A1C7PDA6</accession>
<evidence type="ECO:0000259" key="6">
    <source>
        <dbReference type="Pfam" id="PF07291"/>
    </source>
</evidence>
<evidence type="ECO:0000313" key="8">
    <source>
        <dbReference type="Proteomes" id="UP000176204"/>
    </source>
</evidence>
<sequence>MERSKTINIMMLVLRVGIGAFFLLEGLLKVAVLAGWGLVLRMMGIVHVNAMEADLVRFDVLPSWADYPVAGIGLAMEIVVGACLLFRWMYRGAAWLGVLMTSVYVILLSQAWARGLELSCHCFVQEHSISDYPTEIALRLLFLSAMIVLLWDSGRNRQTPWQYKRYDFSEV</sequence>
<dbReference type="AlphaFoldDB" id="A0A1C7PDA6"/>
<dbReference type="GO" id="GO:0030416">
    <property type="term" value="P:methylamine metabolic process"/>
    <property type="evidence" value="ECO:0007669"/>
    <property type="project" value="InterPro"/>
</dbReference>
<dbReference type="EMBL" id="LT629973">
    <property type="protein sequence ID" value="SEH90413.1"/>
    <property type="molecule type" value="Genomic_DNA"/>
</dbReference>
<proteinExistence type="predicted"/>
<evidence type="ECO:0000256" key="5">
    <source>
        <dbReference type="SAM" id="Phobius"/>
    </source>
</evidence>